<dbReference type="Proteomes" id="UP001489004">
    <property type="component" value="Unassembled WGS sequence"/>
</dbReference>
<evidence type="ECO:0008006" key="11">
    <source>
        <dbReference type="Google" id="ProtNLM"/>
    </source>
</evidence>
<dbReference type="InterPro" id="IPR038633">
    <property type="entry name" value="Rpn13/ADRM1_Pru_sf"/>
</dbReference>
<accession>A0AAW1PI33</accession>
<evidence type="ECO:0000256" key="1">
    <source>
        <dbReference type="ARBA" id="ARBA00004123"/>
    </source>
</evidence>
<dbReference type="InterPro" id="IPR044868">
    <property type="entry name" value="Rpn13/ADRM1_Pru"/>
</dbReference>
<dbReference type="Pfam" id="PF04683">
    <property type="entry name" value="Rpn13_ADRM1_Pru"/>
    <property type="match status" value="1"/>
</dbReference>
<dbReference type="GO" id="GO:0070628">
    <property type="term" value="F:proteasome binding"/>
    <property type="evidence" value="ECO:0007669"/>
    <property type="project" value="TreeGrafter"/>
</dbReference>
<dbReference type="InterPro" id="IPR006773">
    <property type="entry name" value="Rpn13/ADRM1"/>
</dbReference>
<comment type="subcellular location">
    <subcellularLocation>
        <location evidence="2">Cytoplasm</location>
    </subcellularLocation>
    <subcellularLocation>
        <location evidence="1">Nucleus</location>
    </subcellularLocation>
</comment>
<dbReference type="PANTHER" id="PTHR12225:SF0">
    <property type="entry name" value="PROTEASOMAL UBIQUITIN RECEPTOR ADRM1"/>
    <property type="match status" value="1"/>
</dbReference>
<dbReference type="AlphaFoldDB" id="A0AAW1PI33"/>
<sequence>MAAGAQVLVEFKTGRLSLDQGKLVPDPRKGLLRVIKEDSLVHVQWFERSASGTAAEPETDIILFPGDAQLAAIGPANGRMYRLGFQEKDRDLFFWLQEPASQAQSDEQLCARVNQAFDSFTPEDDGDVDEADEMETSTSDAGVAAAAAGDQEAFSAVGAGRGVQATDLASILSNMGLPQPGSQQTQGMSTQQQAAAAAALLASMTGSQRRQQQGPSLSQVLKAEHILPVLSEPGVLERLAPHLPEEHRTAAALREVATSAQFRHQLDVFSSALQSGQLDLAQFGLGQGQGFSVVDFLESIQQLVDQERAEGNSAAP</sequence>
<dbReference type="GO" id="GO:0008541">
    <property type="term" value="C:proteasome regulatory particle, lid subcomplex"/>
    <property type="evidence" value="ECO:0007669"/>
    <property type="project" value="TreeGrafter"/>
</dbReference>
<feature type="domain" description="Pru" evidence="8">
    <location>
        <begin position="3"/>
        <end position="120"/>
    </location>
</feature>
<keyword evidence="5" id="KW-0539">Nucleus</keyword>
<evidence type="ECO:0000313" key="9">
    <source>
        <dbReference type="EMBL" id="KAK9809199.1"/>
    </source>
</evidence>
<proteinExistence type="predicted"/>
<dbReference type="InterPro" id="IPR038108">
    <property type="entry name" value="RPN13_DEUBAD_sf"/>
</dbReference>
<dbReference type="Gene3D" id="1.10.2020.20">
    <property type="match status" value="1"/>
</dbReference>
<dbReference type="EMBL" id="JALJOR010000011">
    <property type="protein sequence ID" value="KAK9809199.1"/>
    <property type="molecule type" value="Genomic_DNA"/>
</dbReference>
<evidence type="ECO:0000256" key="4">
    <source>
        <dbReference type="ARBA" id="ARBA00022942"/>
    </source>
</evidence>
<feature type="domain" description="DEUBAD" evidence="7">
    <location>
        <begin position="208"/>
        <end position="310"/>
    </location>
</feature>
<dbReference type="PROSITE" id="PS51916">
    <property type="entry name" value="DEUBAD"/>
    <property type="match status" value="1"/>
</dbReference>
<dbReference type="InterPro" id="IPR044867">
    <property type="entry name" value="DEUBAD_dom"/>
</dbReference>
<gene>
    <name evidence="9" type="ORF">WJX72_011241</name>
</gene>
<dbReference type="GO" id="GO:0005737">
    <property type="term" value="C:cytoplasm"/>
    <property type="evidence" value="ECO:0007669"/>
    <property type="project" value="UniProtKB-SubCell"/>
</dbReference>
<keyword evidence="10" id="KW-1185">Reference proteome</keyword>
<organism evidence="9 10">
    <name type="scientific">[Myrmecia] bisecta</name>
    <dbReference type="NCBI Taxonomy" id="41462"/>
    <lineage>
        <taxon>Eukaryota</taxon>
        <taxon>Viridiplantae</taxon>
        <taxon>Chlorophyta</taxon>
        <taxon>core chlorophytes</taxon>
        <taxon>Trebouxiophyceae</taxon>
        <taxon>Trebouxiales</taxon>
        <taxon>Trebouxiaceae</taxon>
        <taxon>Myrmecia</taxon>
    </lineage>
</organism>
<evidence type="ECO:0000256" key="5">
    <source>
        <dbReference type="ARBA" id="ARBA00023242"/>
    </source>
</evidence>
<feature type="region of interest" description="Disordered" evidence="6">
    <location>
        <begin position="120"/>
        <end position="139"/>
    </location>
</feature>
<dbReference type="Gene3D" id="2.30.29.70">
    <property type="entry name" value="Proteasomal ubiquitin receptor Rpn13/ADRM1"/>
    <property type="match status" value="1"/>
</dbReference>
<evidence type="ECO:0000313" key="10">
    <source>
        <dbReference type="Proteomes" id="UP001489004"/>
    </source>
</evidence>
<dbReference type="InterPro" id="IPR032368">
    <property type="entry name" value="RPN13_DEUBAD"/>
</dbReference>
<keyword evidence="3" id="KW-0963">Cytoplasm</keyword>
<comment type="caution">
    <text evidence="9">The sequence shown here is derived from an EMBL/GenBank/DDBJ whole genome shotgun (WGS) entry which is preliminary data.</text>
</comment>
<protein>
    <recommendedName>
        <fullName evidence="11">Regulatory particle non-ATPase 13</fullName>
    </recommendedName>
</protein>
<dbReference type="PROSITE" id="PS51917">
    <property type="entry name" value="PRU"/>
    <property type="match status" value="1"/>
</dbReference>
<name>A0AAW1PI33_9CHLO</name>
<dbReference type="Pfam" id="PF16550">
    <property type="entry name" value="RPN13_C"/>
    <property type="match status" value="1"/>
</dbReference>
<feature type="compositionally biased region" description="Acidic residues" evidence="6">
    <location>
        <begin position="121"/>
        <end position="135"/>
    </location>
</feature>
<evidence type="ECO:0000256" key="3">
    <source>
        <dbReference type="ARBA" id="ARBA00022490"/>
    </source>
</evidence>
<evidence type="ECO:0000256" key="6">
    <source>
        <dbReference type="SAM" id="MobiDB-lite"/>
    </source>
</evidence>
<keyword evidence="4" id="KW-0647">Proteasome</keyword>
<evidence type="ECO:0000259" key="8">
    <source>
        <dbReference type="PROSITE" id="PS51917"/>
    </source>
</evidence>
<reference evidence="9 10" key="1">
    <citation type="journal article" date="2024" name="Nat. Commun.">
        <title>Phylogenomics reveals the evolutionary origins of lichenization in chlorophyte algae.</title>
        <authorList>
            <person name="Puginier C."/>
            <person name="Libourel C."/>
            <person name="Otte J."/>
            <person name="Skaloud P."/>
            <person name="Haon M."/>
            <person name="Grisel S."/>
            <person name="Petersen M."/>
            <person name="Berrin J.G."/>
            <person name="Delaux P.M."/>
            <person name="Dal Grande F."/>
            <person name="Keller J."/>
        </authorList>
    </citation>
    <scope>NUCLEOTIDE SEQUENCE [LARGE SCALE GENOMIC DNA]</scope>
    <source>
        <strain evidence="9 10">SAG 2043</strain>
    </source>
</reference>
<dbReference type="GO" id="GO:0005634">
    <property type="term" value="C:nucleus"/>
    <property type="evidence" value="ECO:0007669"/>
    <property type="project" value="UniProtKB-SubCell"/>
</dbReference>
<evidence type="ECO:0000259" key="7">
    <source>
        <dbReference type="PROSITE" id="PS51916"/>
    </source>
</evidence>
<dbReference type="GO" id="GO:0061133">
    <property type="term" value="F:endopeptidase activator activity"/>
    <property type="evidence" value="ECO:0007669"/>
    <property type="project" value="TreeGrafter"/>
</dbReference>
<evidence type="ECO:0000256" key="2">
    <source>
        <dbReference type="ARBA" id="ARBA00004496"/>
    </source>
</evidence>
<dbReference type="PANTHER" id="PTHR12225">
    <property type="entry name" value="ADHESION REGULATING MOLECULE 1 110 KDA CELL MEMBRANE GLYCOPROTEIN"/>
    <property type="match status" value="1"/>
</dbReference>